<evidence type="ECO:0000259" key="5">
    <source>
        <dbReference type="PROSITE" id="PS50893"/>
    </source>
</evidence>
<dbReference type="InterPro" id="IPR050683">
    <property type="entry name" value="Bact_Polysacc_Export_ATP-bd"/>
</dbReference>
<dbReference type="PANTHER" id="PTHR46743">
    <property type="entry name" value="TEICHOIC ACIDS EXPORT ATP-BINDING PROTEIN TAGH"/>
    <property type="match status" value="1"/>
</dbReference>
<dbReference type="GO" id="GO:0140359">
    <property type="term" value="F:ABC-type transporter activity"/>
    <property type="evidence" value="ECO:0007669"/>
    <property type="project" value="InterPro"/>
</dbReference>
<keyword evidence="7" id="KW-1185">Reference proteome</keyword>
<protein>
    <submittedName>
        <fullName evidence="6">Capsular polysaccharide transport system ATP-binding protein</fullName>
    </submittedName>
</protein>
<evidence type="ECO:0000256" key="3">
    <source>
        <dbReference type="ARBA" id="ARBA00022741"/>
    </source>
</evidence>
<name>A0A1Y6C0S5_9BACT</name>
<proteinExistence type="inferred from homology"/>
<dbReference type="GO" id="GO:0016887">
    <property type="term" value="F:ATP hydrolysis activity"/>
    <property type="evidence" value="ECO:0007669"/>
    <property type="project" value="InterPro"/>
</dbReference>
<dbReference type="EMBL" id="FWZT01000012">
    <property type="protein sequence ID" value="SMF39516.1"/>
    <property type="molecule type" value="Genomic_DNA"/>
</dbReference>
<accession>A0A1Y6C0S5</accession>
<keyword evidence="4 6" id="KW-0067">ATP-binding</keyword>
<feature type="domain" description="ABC transporter" evidence="5">
    <location>
        <begin position="2"/>
        <end position="216"/>
    </location>
</feature>
<dbReference type="SMART" id="SM00382">
    <property type="entry name" value="AAA"/>
    <property type="match status" value="1"/>
</dbReference>
<dbReference type="CDD" id="cd03220">
    <property type="entry name" value="ABC_KpsT_Wzt"/>
    <property type="match status" value="1"/>
</dbReference>
<dbReference type="Pfam" id="PF00005">
    <property type="entry name" value="ABC_tran"/>
    <property type="match status" value="1"/>
</dbReference>
<dbReference type="PANTHER" id="PTHR46743:SF2">
    <property type="entry name" value="TEICHOIC ACIDS EXPORT ATP-BINDING PROTEIN TAGH"/>
    <property type="match status" value="1"/>
</dbReference>
<keyword evidence="3" id="KW-0547">Nucleotide-binding</keyword>
<dbReference type="STRING" id="1513793.SAMN06296036_11213"/>
<dbReference type="PROSITE" id="PS00211">
    <property type="entry name" value="ABC_TRANSPORTER_1"/>
    <property type="match status" value="1"/>
</dbReference>
<evidence type="ECO:0000256" key="1">
    <source>
        <dbReference type="ARBA" id="ARBA00005417"/>
    </source>
</evidence>
<dbReference type="Proteomes" id="UP000192907">
    <property type="component" value="Unassembled WGS sequence"/>
</dbReference>
<evidence type="ECO:0000313" key="6">
    <source>
        <dbReference type="EMBL" id="SMF39516.1"/>
    </source>
</evidence>
<dbReference type="InterPro" id="IPR015860">
    <property type="entry name" value="ABC_transpr_TagH-like"/>
</dbReference>
<dbReference type="PROSITE" id="PS50893">
    <property type="entry name" value="ABC_TRANSPORTER_2"/>
    <property type="match status" value="1"/>
</dbReference>
<dbReference type="RefSeq" id="WP_132320310.1">
    <property type="nucleotide sequence ID" value="NZ_FWZT01000012.1"/>
</dbReference>
<dbReference type="InterPro" id="IPR003593">
    <property type="entry name" value="AAA+_ATPase"/>
</dbReference>
<dbReference type="GO" id="GO:0005524">
    <property type="term" value="F:ATP binding"/>
    <property type="evidence" value="ECO:0007669"/>
    <property type="project" value="UniProtKB-KW"/>
</dbReference>
<evidence type="ECO:0000313" key="7">
    <source>
        <dbReference type="Proteomes" id="UP000192907"/>
    </source>
</evidence>
<gene>
    <name evidence="6" type="ORF">SAMN06296036_11213</name>
</gene>
<reference evidence="7" key="1">
    <citation type="submission" date="2017-04" db="EMBL/GenBank/DDBJ databases">
        <authorList>
            <person name="Varghese N."/>
            <person name="Submissions S."/>
        </authorList>
    </citation>
    <scope>NUCLEOTIDE SEQUENCE [LARGE SCALE GENOMIC DNA]</scope>
    <source>
        <strain evidence="7">RKEM611</strain>
    </source>
</reference>
<evidence type="ECO:0000256" key="2">
    <source>
        <dbReference type="ARBA" id="ARBA00022448"/>
    </source>
</evidence>
<dbReference type="InterPro" id="IPR017871">
    <property type="entry name" value="ABC_transporter-like_CS"/>
</dbReference>
<dbReference type="AlphaFoldDB" id="A0A1Y6C0S5"/>
<comment type="similarity">
    <text evidence="1">Belongs to the ABC transporter superfamily.</text>
</comment>
<evidence type="ECO:0000256" key="4">
    <source>
        <dbReference type="ARBA" id="ARBA00022840"/>
    </source>
</evidence>
<dbReference type="OrthoDB" id="9778870at2"/>
<dbReference type="Gene3D" id="3.40.50.300">
    <property type="entry name" value="P-loop containing nucleotide triphosphate hydrolases"/>
    <property type="match status" value="1"/>
</dbReference>
<sequence>MIELKNVTKSYATKRGRKYALRNVSFKIPTNASVGILGRNGAGKSTLLRLIGKIDYPDRGLIQSSASISWPVGLGAFQGSMTARENTRFVCRIHGVEDAAEVERQVAEFADIGDYFDMPIQSYSSGMRSRFSFGLSMSFRFDVYLVDEVTAVGDKNFRAKCSAAMTAKQETSSFIMVSHNLNELIKHCEVGLLLNDGQLTYYDDIREAVASYKKMV</sequence>
<dbReference type="InterPro" id="IPR003439">
    <property type="entry name" value="ABC_transporter-like_ATP-bd"/>
</dbReference>
<dbReference type="InterPro" id="IPR027417">
    <property type="entry name" value="P-loop_NTPase"/>
</dbReference>
<dbReference type="GO" id="GO:0016020">
    <property type="term" value="C:membrane"/>
    <property type="evidence" value="ECO:0007669"/>
    <property type="project" value="InterPro"/>
</dbReference>
<organism evidence="6 7">
    <name type="scientific">Pseudobacteriovorax antillogorgiicola</name>
    <dbReference type="NCBI Taxonomy" id="1513793"/>
    <lineage>
        <taxon>Bacteria</taxon>
        <taxon>Pseudomonadati</taxon>
        <taxon>Bdellovibrionota</taxon>
        <taxon>Oligoflexia</taxon>
        <taxon>Oligoflexales</taxon>
        <taxon>Pseudobacteriovoracaceae</taxon>
        <taxon>Pseudobacteriovorax</taxon>
    </lineage>
</organism>
<keyword evidence="2" id="KW-0813">Transport</keyword>
<dbReference type="SUPFAM" id="SSF52540">
    <property type="entry name" value="P-loop containing nucleoside triphosphate hydrolases"/>
    <property type="match status" value="1"/>
</dbReference>